<comment type="function">
    <text evidence="7">Modifies, by uridylylation and deuridylylation, the PII regulatory proteins (GlnB and homologs), in response to the nitrogen status of the cell that GlnD senses through the glutamine level. Under low glutamine levels, catalyzes the conversion of the PII proteins and UTP to PII-UMP and PPi, while under higher glutamine levels, GlnD hydrolyzes PII-UMP to PII and UMP (deuridylylation). Thus, controls uridylylation state and activity of the PII proteins, and plays an important role in the regulation of nitrogen metabolism.</text>
</comment>
<keyword evidence="6 7" id="KW-0511">Multifunctional enzyme</keyword>
<sequence>MPSRLDSLSNRRAIVDRRKLVAALAALPDDPAVLKREATLLLKQALDAGRAEIARRLAEHPTRGNEAAASYAFLTDQILRVTFDCATERMIPRTNRTAGERLTLMAVGGYGRAEMALFSDVDIAFLTPWKQTGWAERVIETILYILWDLGLKVGHSSRSLDEMVRMAKSDLTVRTALLEGRFIWGDEALYDEAARRFEAEVRHGTERAFVTEKLAERDDRHRRMGDSRYVVEPNLKEGKGGLRDLHTLFWIGKYVLNVRSVPELVGAGLLTTEELKQFQRAENFLWAVRCHLHIVAGRAEDRLTFDLQRDIASRMRYNDRPGRSAVERFMQHYFLTAKMVGALTGVFLAHLDETFASRGRRFADAITGKRRPRKLDGFVIDRGRLGTPSDDFFAENPVRLIEIFALAERHGLEIHPLTMRQASRDAKLADGIREEPRANALFMEVLTGPRNPGMVLRWMNEAGVFGRFMPDFGRVVAQMQFDMYHHFTVDEHTIHAIDLLSRIEKGELGHDHPLATTLIHQIVTRRVLYVAVLLHDIAKGRGGDHSILGAEVAMKLGPRLGLNNAETEMVAWLVRYHLLMSATAFKRDLSDFKTVLDFAEQVKSPERLRLLLLLTIVDIRAVGPAVWNGWKRQLLGDLFQAAEEVLRLGHKQKGRRERVEDKQRNLREALAWDEARFDAFSHRMPESYWIAEASDILEANARAIADADATDRPLWIAASPDSEREATLVTVYAADHPGLFYRIAGAIHVAGGNIIDARIHTTRDGMAVDNFLVQDPFGGTFDDPDRLTRLRAAIEDALANRTRLADRLAAKPAPRIRADAFDVEPVVLIDNKASNRFTVVEVNALDRPALLHALAHALFQSKVTIHSSHVATYGERAVDTFYLTDLTGDKLSGTQRLRALERRLLAAAAGEDVQEAA</sequence>
<dbReference type="Gene3D" id="3.30.460.10">
    <property type="entry name" value="Beta Polymerase, domain 2"/>
    <property type="match status" value="1"/>
</dbReference>
<comment type="catalytic activity">
    <reaction evidence="7">
        <text>[protein-PII]-L-tyrosine + UTP = [protein-PII]-uridylyl-L-tyrosine + diphosphate</text>
        <dbReference type="Rhea" id="RHEA:13673"/>
        <dbReference type="Rhea" id="RHEA-COMP:12147"/>
        <dbReference type="Rhea" id="RHEA-COMP:12148"/>
        <dbReference type="ChEBI" id="CHEBI:33019"/>
        <dbReference type="ChEBI" id="CHEBI:46398"/>
        <dbReference type="ChEBI" id="CHEBI:46858"/>
        <dbReference type="ChEBI" id="CHEBI:90602"/>
        <dbReference type="EC" id="2.7.7.59"/>
    </reaction>
</comment>
<comment type="catalytic activity">
    <reaction evidence="7">
        <text>[protein-PII]-uridylyl-L-tyrosine + H2O = [protein-PII]-L-tyrosine + UMP + H(+)</text>
        <dbReference type="Rhea" id="RHEA:48600"/>
        <dbReference type="Rhea" id="RHEA-COMP:12147"/>
        <dbReference type="Rhea" id="RHEA-COMP:12148"/>
        <dbReference type="ChEBI" id="CHEBI:15377"/>
        <dbReference type="ChEBI" id="CHEBI:15378"/>
        <dbReference type="ChEBI" id="CHEBI:46858"/>
        <dbReference type="ChEBI" id="CHEBI:57865"/>
        <dbReference type="ChEBI" id="CHEBI:90602"/>
    </reaction>
</comment>
<evidence type="ECO:0000313" key="10">
    <source>
        <dbReference type="EMBL" id="WBO22630.1"/>
    </source>
</evidence>
<dbReference type="NCBIfam" id="NF003467">
    <property type="entry name" value="PRK05092.1"/>
    <property type="match status" value="1"/>
</dbReference>
<dbReference type="InterPro" id="IPR002912">
    <property type="entry name" value="ACT_dom"/>
</dbReference>
<dbReference type="SUPFAM" id="SSF55021">
    <property type="entry name" value="ACT-like"/>
    <property type="match status" value="2"/>
</dbReference>
<gene>
    <name evidence="7" type="primary">glnD</name>
    <name evidence="10" type="ORF">PBT88_00290</name>
</gene>
<dbReference type="CDD" id="cd04900">
    <property type="entry name" value="ACT_UUR-like_1"/>
    <property type="match status" value="1"/>
</dbReference>
<dbReference type="InterPro" id="IPR006674">
    <property type="entry name" value="HD_domain"/>
</dbReference>
<dbReference type="InterPro" id="IPR003607">
    <property type="entry name" value="HD/PDEase_dom"/>
</dbReference>
<name>A0ABY7NM61_9SPHN</name>
<dbReference type="InterPro" id="IPR010043">
    <property type="entry name" value="UTase/UR"/>
</dbReference>
<keyword evidence="4 7" id="KW-0378">Hydrolase</keyword>
<keyword evidence="2 7" id="KW-0548">Nucleotidyltransferase</keyword>
<dbReference type="PIRSF" id="PIRSF006288">
    <property type="entry name" value="PII_uridyltransf"/>
    <property type="match status" value="1"/>
</dbReference>
<dbReference type="NCBIfam" id="TIGR01693">
    <property type="entry name" value="UTase_glnD"/>
    <property type="match status" value="1"/>
</dbReference>
<evidence type="ECO:0000256" key="3">
    <source>
        <dbReference type="ARBA" id="ARBA00022737"/>
    </source>
</evidence>
<dbReference type="Pfam" id="PF01966">
    <property type="entry name" value="HD"/>
    <property type="match status" value="1"/>
</dbReference>
<evidence type="ECO:0000256" key="7">
    <source>
        <dbReference type="HAMAP-Rule" id="MF_00277"/>
    </source>
</evidence>
<dbReference type="SUPFAM" id="SSF81891">
    <property type="entry name" value="Poly A polymerase C-terminal region-like"/>
    <property type="match status" value="1"/>
</dbReference>
<evidence type="ECO:0000256" key="1">
    <source>
        <dbReference type="ARBA" id="ARBA00022679"/>
    </source>
</evidence>
<comment type="caution">
    <text evidence="7">Lacks conserved residue(s) required for the propagation of feature annotation.</text>
</comment>
<organism evidence="10 11">
    <name type="scientific">Sphingomonas abietis</name>
    <dbReference type="NCBI Taxonomy" id="3012344"/>
    <lineage>
        <taxon>Bacteria</taxon>
        <taxon>Pseudomonadati</taxon>
        <taxon>Pseudomonadota</taxon>
        <taxon>Alphaproteobacteria</taxon>
        <taxon>Sphingomonadales</taxon>
        <taxon>Sphingomonadaceae</taxon>
        <taxon>Sphingomonas</taxon>
    </lineage>
</organism>
<dbReference type="PROSITE" id="PS51671">
    <property type="entry name" value="ACT"/>
    <property type="match status" value="2"/>
</dbReference>
<dbReference type="GO" id="GO:0008773">
    <property type="term" value="F:[protein-PII] uridylyltransferase activity"/>
    <property type="evidence" value="ECO:0007669"/>
    <property type="project" value="UniProtKB-EC"/>
</dbReference>
<keyword evidence="5 7" id="KW-0460">Magnesium</keyword>
<evidence type="ECO:0000256" key="5">
    <source>
        <dbReference type="ARBA" id="ARBA00022842"/>
    </source>
</evidence>
<reference evidence="10 11" key="1">
    <citation type="submission" date="2022-12" db="EMBL/GenBank/DDBJ databases">
        <title>Sphingomonas abieness sp. nov., an endophytic bacterium isolated from Abies koreana.</title>
        <authorList>
            <person name="Jiang L."/>
            <person name="Lee J."/>
        </authorList>
    </citation>
    <scope>NUCLEOTIDE SEQUENCE [LARGE SCALE GENOMIC DNA]</scope>
    <source>
        <strain evidence="11">PAMB 00755</strain>
    </source>
</reference>
<dbReference type="SUPFAM" id="SSF81593">
    <property type="entry name" value="Nucleotidyltransferase substrate binding subunit/domain"/>
    <property type="match status" value="1"/>
</dbReference>
<feature type="domain" description="ACT" evidence="8">
    <location>
        <begin position="728"/>
        <end position="804"/>
    </location>
</feature>
<keyword evidence="3" id="KW-0677">Repeat</keyword>
<dbReference type="Gene3D" id="1.10.3090.10">
    <property type="entry name" value="cca-adding enzyme, domain 2"/>
    <property type="match status" value="1"/>
</dbReference>
<evidence type="ECO:0000259" key="8">
    <source>
        <dbReference type="PROSITE" id="PS51671"/>
    </source>
</evidence>
<keyword evidence="11" id="KW-1185">Reference proteome</keyword>
<comment type="domain">
    <text evidence="7">Has four distinct domains: an N-terminal nucleotidyltransferase (NT) domain responsible for UTase activity, a central HD domain that encodes UR activity, and two C-terminal ACT domains that seem to have a role in glutamine sensing.</text>
</comment>
<dbReference type="InterPro" id="IPR043519">
    <property type="entry name" value="NT_sf"/>
</dbReference>
<feature type="domain" description="ACT" evidence="8">
    <location>
        <begin position="839"/>
        <end position="917"/>
    </location>
</feature>
<evidence type="ECO:0000259" key="9">
    <source>
        <dbReference type="PROSITE" id="PS51831"/>
    </source>
</evidence>
<proteinExistence type="inferred from homology"/>
<dbReference type="SUPFAM" id="SSF81301">
    <property type="entry name" value="Nucleotidyltransferase"/>
    <property type="match status" value="1"/>
</dbReference>
<dbReference type="Gene3D" id="3.30.70.260">
    <property type="match status" value="1"/>
</dbReference>
<comment type="similarity">
    <text evidence="7">Belongs to the GlnD family.</text>
</comment>
<evidence type="ECO:0000256" key="4">
    <source>
        <dbReference type="ARBA" id="ARBA00022801"/>
    </source>
</evidence>
<dbReference type="InterPro" id="IPR013546">
    <property type="entry name" value="PII_UdlTrfase/GS_AdlTrfase"/>
</dbReference>
<dbReference type="EC" id="3.1.4.-" evidence="7"/>
<dbReference type="PROSITE" id="PS51831">
    <property type="entry name" value="HD"/>
    <property type="match status" value="1"/>
</dbReference>
<dbReference type="Proteomes" id="UP001210865">
    <property type="component" value="Chromosome"/>
</dbReference>
<protein>
    <recommendedName>
        <fullName evidence="7">Bifunctional uridylyltransferase/uridylyl-removing enzyme</fullName>
        <shortName evidence="7">UTase/UR</shortName>
    </recommendedName>
    <alternativeName>
        <fullName evidence="7">Bifunctional [protein-PII] modification enzyme</fullName>
    </alternativeName>
    <alternativeName>
        <fullName evidence="7">Bifunctional nitrogen sensor protein</fullName>
    </alternativeName>
    <domain>
        <recommendedName>
            <fullName evidence="7">[Protein-PII] uridylyltransferase</fullName>
            <shortName evidence="7">PII uridylyltransferase</shortName>
            <shortName evidence="7">UTase</shortName>
            <ecNumber evidence="7">2.7.7.59</ecNumber>
        </recommendedName>
    </domain>
    <domain>
        <recommendedName>
            <fullName evidence="7">[Protein-PII]-UMP uridylyl-removing enzyme</fullName>
            <shortName evidence="7">UR</shortName>
            <ecNumber evidence="7">3.1.4.-</ecNumber>
        </recommendedName>
    </domain>
</protein>
<comment type="activity regulation">
    <text evidence="7">Uridylyltransferase (UTase) activity is inhibited by glutamine, while glutamine activates uridylyl-removing (UR) activity.</text>
</comment>
<feature type="domain" description="HD" evidence="9">
    <location>
        <begin position="489"/>
        <end position="611"/>
    </location>
</feature>
<dbReference type="CDD" id="cd05401">
    <property type="entry name" value="NT_GlnE_GlnD_like"/>
    <property type="match status" value="1"/>
</dbReference>
<dbReference type="PANTHER" id="PTHR47320:SF1">
    <property type="entry name" value="BIFUNCTIONAL URIDYLYLTRANSFERASE_URIDYLYL-REMOVING ENZYME"/>
    <property type="match status" value="1"/>
</dbReference>
<dbReference type="EC" id="2.7.7.59" evidence="7"/>
<evidence type="ECO:0000256" key="2">
    <source>
        <dbReference type="ARBA" id="ARBA00022695"/>
    </source>
</evidence>
<accession>A0ABY7NM61</accession>
<feature type="region of interest" description="Uridylyltransferase" evidence="7">
    <location>
        <begin position="1"/>
        <end position="372"/>
    </location>
</feature>
<evidence type="ECO:0000256" key="6">
    <source>
        <dbReference type="ARBA" id="ARBA00023268"/>
    </source>
</evidence>
<comment type="cofactor">
    <cofactor evidence="7">
        <name>Mg(2+)</name>
        <dbReference type="ChEBI" id="CHEBI:18420"/>
    </cofactor>
</comment>
<dbReference type="PANTHER" id="PTHR47320">
    <property type="entry name" value="BIFUNCTIONAL URIDYLYLTRANSFERASE/URIDYLYL-REMOVING ENZYME"/>
    <property type="match status" value="1"/>
</dbReference>
<evidence type="ECO:0000313" key="11">
    <source>
        <dbReference type="Proteomes" id="UP001210865"/>
    </source>
</evidence>
<dbReference type="EMBL" id="CP115174">
    <property type="protein sequence ID" value="WBO22630.1"/>
    <property type="molecule type" value="Genomic_DNA"/>
</dbReference>
<dbReference type="Pfam" id="PF08335">
    <property type="entry name" value="GlnD_UR_UTase"/>
    <property type="match status" value="1"/>
</dbReference>
<dbReference type="RefSeq" id="WP_270077272.1">
    <property type="nucleotide sequence ID" value="NZ_CP115174.1"/>
</dbReference>
<dbReference type="SMART" id="SM00471">
    <property type="entry name" value="HDc"/>
    <property type="match status" value="1"/>
</dbReference>
<dbReference type="InterPro" id="IPR045865">
    <property type="entry name" value="ACT-like_dom_sf"/>
</dbReference>
<keyword evidence="1 7" id="KW-0808">Transferase</keyword>
<dbReference type="HAMAP" id="MF_00277">
    <property type="entry name" value="PII_uridylyl_transf"/>
    <property type="match status" value="1"/>
</dbReference>